<dbReference type="InterPro" id="IPR000462">
    <property type="entry name" value="CDP-OH_P_trans"/>
</dbReference>
<evidence type="ECO:0000256" key="8">
    <source>
        <dbReference type="ARBA" id="ARBA00023209"/>
    </source>
</evidence>
<evidence type="ECO:0000256" key="7">
    <source>
        <dbReference type="ARBA" id="ARBA00023136"/>
    </source>
</evidence>
<dbReference type="AlphaFoldDB" id="A0A1X6P7S6"/>
<evidence type="ECO:0008006" key="14">
    <source>
        <dbReference type="Google" id="ProtNLM"/>
    </source>
</evidence>
<evidence type="ECO:0000313" key="12">
    <source>
        <dbReference type="EMBL" id="OSX76816.1"/>
    </source>
</evidence>
<comment type="similarity">
    <text evidence="10">Belongs to the CDP-alcohol phosphatidyltransferase class-I family.</text>
</comment>
<evidence type="ECO:0000256" key="9">
    <source>
        <dbReference type="ARBA" id="ARBA00023264"/>
    </source>
</evidence>
<evidence type="ECO:0000256" key="5">
    <source>
        <dbReference type="ARBA" id="ARBA00022989"/>
    </source>
</evidence>
<protein>
    <recommendedName>
        <fullName evidence="14">CDP-diacylglycerol--glycerol-3-phosphate 3-phosphatidyltransferase</fullName>
    </recommendedName>
</protein>
<dbReference type="Proteomes" id="UP000218209">
    <property type="component" value="Unassembled WGS sequence"/>
</dbReference>
<keyword evidence="6" id="KW-0443">Lipid metabolism</keyword>
<dbReference type="GO" id="GO:0046474">
    <property type="term" value="P:glycerophospholipid biosynthetic process"/>
    <property type="evidence" value="ECO:0007669"/>
    <property type="project" value="TreeGrafter"/>
</dbReference>
<keyword evidence="4" id="KW-0812">Transmembrane</keyword>
<evidence type="ECO:0000256" key="6">
    <source>
        <dbReference type="ARBA" id="ARBA00023098"/>
    </source>
</evidence>
<dbReference type="InterPro" id="IPR050324">
    <property type="entry name" value="CDP-alcohol_PTase-I"/>
</dbReference>
<reference evidence="12 13" key="1">
    <citation type="submission" date="2017-03" db="EMBL/GenBank/DDBJ databases">
        <title>WGS assembly of Porphyra umbilicalis.</title>
        <authorList>
            <person name="Brawley S.H."/>
            <person name="Blouin N.A."/>
            <person name="Ficko-Blean E."/>
            <person name="Wheeler G.L."/>
            <person name="Lohr M."/>
            <person name="Goodson H.V."/>
            <person name="Jenkins J.W."/>
            <person name="Blaby-Haas C.E."/>
            <person name="Helliwell K.E."/>
            <person name="Chan C."/>
            <person name="Marriage T."/>
            <person name="Bhattacharya D."/>
            <person name="Klein A.S."/>
            <person name="Badis Y."/>
            <person name="Brodie J."/>
            <person name="Cao Y."/>
            <person name="Collen J."/>
            <person name="Dittami S.M."/>
            <person name="Gachon C.M."/>
            <person name="Green B.R."/>
            <person name="Karpowicz S."/>
            <person name="Kim J.W."/>
            <person name="Kudahl U."/>
            <person name="Lin S."/>
            <person name="Michel G."/>
            <person name="Mittag M."/>
            <person name="Olson B.J."/>
            <person name="Pangilinan J."/>
            <person name="Peng Y."/>
            <person name="Qiu H."/>
            <person name="Shu S."/>
            <person name="Singer J.T."/>
            <person name="Smith A.G."/>
            <person name="Sprecher B.N."/>
            <person name="Wagner V."/>
            <person name="Wang W."/>
            <person name="Wang Z.-Y."/>
            <person name="Yan J."/>
            <person name="Yarish C."/>
            <person name="Zoeuner-Riek S."/>
            <person name="Zhuang Y."/>
            <person name="Zou Y."/>
            <person name="Lindquist E.A."/>
            <person name="Grimwood J."/>
            <person name="Barry K."/>
            <person name="Rokhsar D.S."/>
            <person name="Schmutz J."/>
            <person name="Stiller J.W."/>
            <person name="Grossman A.R."/>
            <person name="Prochnik S.E."/>
        </authorList>
    </citation>
    <scope>NUCLEOTIDE SEQUENCE [LARGE SCALE GENOMIC DNA]</scope>
    <source>
        <strain evidence="12">4086291</strain>
    </source>
</reference>
<dbReference type="InterPro" id="IPR048254">
    <property type="entry name" value="CDP_ALCOHOL_P_TRANSF_CS"/>
</dbReference>
<evidence type="ECO:0000256" key="1">
    <source>
        <dbReference type="ARBA" id="ARBA00004141"/>
    </source>
</evidence>
<name>A0A1X6P7S6_PORUM</name>
<keyword evidence="8" id="KW-0594">Phospholipid biosynthesis</keyword>
<dbReference type="EMBL" id="KV918855">
    <property type="protein sequence ID" value="OSX76816.1"/>
    <property type="molecule type" value="Genomic_DNA"/>
</dbReference>
<keyword evidence="5" id="KW-1133">Transmembrane helix</keyword>
<proteinExistence type="inferred from homology"/>
<feature type="chain" id="PRO_5013298846" description="CDP-diacylglycerol--glycerol-3-phosphate 3-phosphatidyltransferase" evidence="11">
    <location>
        <begin position="25"/>
        <end position="215"/>
    </location>
</feature>
<keyword evidence="7" id="KW-0472">Membrane</keyword>
<keyword evidence="3 10" id="KW-0808">Transferase</keyword>
<feature type="signal peptide" evidence="11">
    <location>
        <begin position="1"/>
        <end position="24"/>
    </location>
</feature>
<dbReference type="PANTHER" id="PTHR14269">
    <property type="entry name" value="CDP-DIACYLGLYCEROL--GLYCEROL-3-PHOSPHATE 3-PHOSPHATIDYLTRANSFERASE-RELATED"/>
    <property type="match status" value="1"/>
</dbReference>
<evidence type="ECO:0000256" key="2">
    <source>
        <dbReference type="ARBA" id="ARBA00022516"/>
    </source>
</evidence>
<dbReference type="Pfam" id="PF01066">
    <property type="entry name" value="CDP-OH_P_transf"/>
    <property type="match status" value="1"/>
</dbReference>
<dbReference type="Gene3D" id="1.20.120.1760">
    <property type="match status" value="1"/>
</dbReference>
<keyword evidence="9" id="KW-1208">Phospholipid metabolism</keyword>
<evidence type="ECO:0000313" key="13">
    <source>
        <dbReference type="Proteomes" id="UP000218209"/>
    </source>
</evidence>
<comment type="subcellular location">
    <subcellularLocation>
        <location evidence="1">Membrane</location>
        <topology evidence="1">Multi-pass membrane protein</topology>
    </subcellularLocation>
</comment>
<dbReference type="GO" id="GO:0016020">
    <property type="term" value="C:membrane"/>
    <property type="evidence" value="ECO:0007669"/>
    <property type="project" value="UniProtKB-SubCell"/>
</dbReference>
<gene>
    <name evidence="12" type="ORF">BU14_0175s0009</name>
</gene>
<dbReference type="OrthoDB" id="10020554at2759"/>
<dbReference type="GO" id="GO:0016780">
    <property type="term" value="F:phosphotransferase activity, for other substituted phosphate groups"/>
    <property type="evidence" value="ECO:0007669"/>
    <property type="project" value="InterPro"/>
</dbReference>
<sequence length="215" mass="22068">MPSRRRRAVPALAAILLHPQPYAAQPVAAAAVFAGAAVTDWADGYLARRLGATSAFGAFLDPVADKLMVCTAFVCLAAGVGGWGRAAVIAAAAVTVCREVGVSALREWMAGCGVRSVVRVGVWGKVKTAVQMAALTLLLGCWGGWGGGGYGGDCGGRAWGEGVTLRAWGGWCSRRCWPWPAGRATCAPPGRTCWARRGDGGCGVAAGEAPGRHCR</sequence>
<evidence type="ECO:0000256" key="4">
    <source>
        <dbReference type="ARBA" id="ARBA00022692"/>
    </source>
</evidence>
<dbReference type="PROSITE" id="PS00379">
    <property type="entry name" value="CDP_ALCOHOL_P_TRANSF"/>
    <property type="match status" value="1"/>
</dbReference>
<accession>A0A1X6P7S6</accession>
<evidence type="ECO:0000256" key="11">
    <source>
        <dbReference type="SAM" id="SignalP"/>
    </source>
</evidence>
<keyword evidence="11" id="KW-0732">Signal</keyword>
<organism evidence="12 13">
    <name type="scientific">Porphyra umbilicalis</name>
    <name type="common">Purple laver</name>
    <name type="synonym">Red alga</name>
    <dbReference type="NCBI Taxonomy" id="2786"/>
    <lineage>
        <taxon>Eukaryota</taxon>
        <taxon>Rhodophyta</taxon>
        <taxon>Bangiophyceae</taxon>
        <taxon>Bangiales</taxon>
        <taxon>Bangiaceae</taxon>
        <taxon>Porphyra</taxon>
    </lineage>
</organism>
<dbReference type="InterPro" id="IPR043130">
    <property type="entry name" value="CDP-OH_PTrfase_TM_dom"/>
</dbReference>
<evidence type="ECO:0000256" key="10">
    <source>
        <dbReference type="RuleBase" id="RU003750"/>
    </source>
</evidence>
<dbReference type="PANTHER" id="PTHR14269:SF62">
    <property type="entry name" value="CDP-DIACYLGLYCEROL--GLYCEROL-3-PHOSPHATE 3-PHOSPHATIDYLTRANSFERASE 1, CHLOROPLASTIC"/>
    <property type="match status" value="1"/>
</dbReference>
<evidence type="ECO:0000256" key="3">
    <source>
        <dbReference type="ARBA" id="ARBA00022679"/>
    </source>
</evidence>
<keyword evidence="13" id="KW-1185">Reference proteome</keyword>
<keyword evidence="2" id="KW-0444">Lipid biosynthesis</keyword>